<dbReference type="KEGG" id="tam:Theam_0864"/>
<gene>
    <name evidence="4" type="ordered locus">Theam_0864</name>
</gene>
<protein>
    <submittedName>
        <fullName evidence="4">ABC transporter related protein</fullName>
    </submittedName>
</protein>
<dbReference type="Gene3D" id="3.40.50.300">
    <property type="entry name" value="P-loop containing nucleotide triphosphate hydrolases"/>
    <property type="match status" value="2"/>
</dbReference>
<sequence length="613" mass="68250">MNVVEARELYITYRKGRVVAVNGLSFAVPKGAVFIFIGPDGAGKSSTLKAVAGVLTYNGGSLRTFGVDPNNDRAFSRIRERLSFMPQGLGHNLYKRLSVLENLRLFAELYGLSKKEREERIELLLKVTGLEPFKGRLAGHLSGGMMQKLSLACVLLHRPELLILDEPTTGVDPISRREIWRLLYRYNRDGMTILLSTSYLDEAERGTALLLMNRGEAVVSGEPERVVKTRYPVFEARGPDVEKAYSVVWSFSNNPRLKRGRLRFTAPKERVEEGLRGLNVELREVEPTLEDLFVEKVGLKRVEIPDDFKPSAEIPEEAVVVDSVVKKFGSFTAVKGVSFTVKRGEIFGLLGPNGAGKTTLIKTILGLYRPNAGRIVVAGSSEPSKIKRLVGYTSQKFSLYSDLTVFENLVYWGNAYGLAPKVVKALVEKTASYFGLDDYLGELVENLPLGVKQRVSLLSALLHSPSVLFLDEPTSGVDPAERDAFWQAIRLLSRRFGVTAIVTTHYMDEAEYCDRVALMSRGELVALGSPEELEQEVERELGKPFLLSCKDPFEAEERLVAAGYRATLYGRKVKFFSAEKVTPEKIRSLGIEPYSLKPSAVTMEDVFVFKAGR</sequence>
<dbReference type="PROSITE" id="PS50893">
    <property type="entry name" value="ABC_TRANSPORTER_2"/>
    <property type="match status" value="2"/>
</dbReference>
<keyword evidence="2" id="KW-0067">ATP-binding</keyword>
<keyword evidence="1" id="KW-0547">Nucleotide-binding</keyword>
<dbReference type="EMBL" id="CP002444">
    <property type="protein sequence ID" value="ADU96831.1"/>
    <property type="molecule type" value="Genomic_DNA"/>
</dbReference>
<organism evidence="4 5">
    <name type="scientific">Thermovibrio ammonificans (strain DSM 15698 / JCM 12110 / HB-1)</name>
    <dbReference type="NCBI Taxonomy" id="648996"/>
    <lineage>
        <taxon>Bacteria</taxon>
        <taxon>Pseudomonadati</taxon>
        <taxon>Aquificota</taxon>
        <taxon>Aquificia</taxon>
        <taxon>Desulfurobacteriales</taxon>
        <taxon>Desulfurobacteriaceae</taxon>
        <taxon>Thermovibrio</taxon>
    </lineage>
</organism>
<dbReference type="Proteomes" id="UP000006362">
    <property type="component" value="Chromosome"/>
</dbReference>
<feature type="domain" description="ABC transporter" evidence="3">
    <location>
        <begin position="319"/>
        <end position="546"/>
    </location>
</feature>
<name>E8T6P7_THEA1</name>
<dbReference type="InterPro" id="IPR003593">
    <property type="entry name" value="AAA+_ATPase"/>
</dbReference>
<dbReference type="Pfam" id="PF00005">
    <property type="entry name" value="ABC_tran"/>
    <property type="match status" value="2"/>
</dbReference>
<dbReference type="InterPro" id="IPR027417">
    <property type="entry name" value="P-loop_NTPase"/>
</dbReference>
<accession>E8T6P7</accession>
<dbReference type="PANTHER" id="PTHR43038:SF3">
    <property type="entry name" value="ABC TRANSPORTER G FAMILY MEMBER 20 ISOFORM X1"/>
    <property type="match status" value="1"/>
</dbReference>
<dbReference type="AlphaFoldDB" id="E8T6P7"/>
<keyword evidence="5" id="KW-1185">Reference proteome</keyword>
<evidence type="ECO:0000313" key="5">
    <source>
        <dbReference type="Proteomes" id="UP000006362"/>
    </source>
</evidence>
<dbReference type="PROSITE" id="PS00211">
    <property type="entry name" value="ABC_TRANSPORTER_1"/>
    <property type="match status" value="1"/>
</dbReference>
<evidence type="ECO:0000256" key="1">
    <source>
        <dbReference type="ARBA" id="ARBA00022741"/>
    </source>
</evidence>
<proteinExistence type="predicted"/>
<evidence type="ECO:0000259" key="3">
    <source>
        <dbReference type="PROSITE" id="PS50893"/>
    </source>
</evidence>
<dbReference type="InterPro" id="IPR003439">
    <property type="entry name" value="ABC_transporter-like_ATP-bd"/>
</dbReference>
<feature type="domain" description="ABC transporter" evidence="3">
    <location>
        <begin position="4"/>
        <end position="239"/>
    </location>
</feature>
<dbReference type="STRING" id="648996.Theam_0864"/>
<dbReference type="GO" id="GO:0016887">
    <property type="term" value="F:ATP hydrolysis activity"/>
    <property type="evidence" value="ECO:0007669"/>
    <property type="project" value="InterPro"/>
</dbReference>
<dbReference type="SUPFAM" id="SSF52540">
    <property type="entry name" value="P-loop containing nucleoside triphosphate hydrolases"/>
    <property type="match status" value="2"/>
</dbReference>
<dbReference type="SMART" id="SM00382">
    <property type="entry name" value="AAA"/>
    <property type="match status" value="2"/>
</dbReference>
<dbReference type="HOGENOM" id="CLU_000604_83_0_0"/>
<dbReference type="OrthoDB" id="9805514at2"/>
<evidence type="ECO:0000313" key="4">
    <source>
        <dbReference type="EMBL" id="ADU96831.1"/>
    </source>
</evidence>
<reference evidence="4" key="1">
    <citation type="submission" date="2011-01" db="EMBL/GenBank/DDBJ databases">
        <title>Complete sequence of chromosome of Thermovibrio ammonificans HB-1.</title>
        <authorList>
            <consortium name="US DOE Joint Genome Institute"/>
            <person name="Lucas S."/>
            <person name="Copeland A."/>
            <person name="Lapidus A."/>
            <person name="Cheng J.-F."/>
            <person name="Goodwin L."/>
            <person name="Pitluck S."/>
            <person name="Davenport K."/>
            <person name="Detter J.C."/>
            <person name="Han C."/>
            <person name="Tapia R."/>
            <person name="Land M."/>
            <person name="Hauser L."/>
            <person name="Kyrpides N."/>
            <person name="Ivanova N."/>
            <person name="Ovchinnikova G."/>
            <person name="Vetriani C."/>
            <person name="Woyke T."/>
        </authorList>
    </citation>
    <scope>NUCLEOTIDE SEQUENCE [LARGE SCALE GENOMIC DNA]</scope>
    <source>
        <strain evidence="4">HB-1</strain>
    </source>
</reference>
<evidence type="ECO:0000256" key="2">
    <source>
        <dbReference type="ARBA" id="ARBA00022840"/>
    </source>
</evidence>
<dbReference type="InterPro" id="IPR017871">
    <property type="entry name" value="ABC_transporter-like_CS"/>
</dbReference>
<dbReference type="RefSeq" id="WP_013537617.1">
    <property type="nucleotide sequence ID" value="NC_014926.1"/>
</dbReference>
<dbReference type="PANTHER" id="PTHR43038">
    <property type="entry name" value="ATP-BINDING CASSETTE, SUB-FAMILY H, MEMBER 1"/>
    <property type="match status" value="1"/>
</dbReference>
<dbReference type="GO" id="GO:0005524">
    <property type="term" value="F:ATP binding"/>
    <property type="evidence" value="ECO:0007669"/>
    <property type="project" value="UniProtKB-KW"/>
</dbReference>
<dbReference type="eggNOG" id="COG1131">
    <property type="taxonomic scope" value="Bacteria"/>
</dbReference>